<reference evidence="1" key="1">
    <citation type="submission" date="2016-12" db="EMBL/GenBank/DDBJ databases">
        <title>Transcriptomic, proteomic, and metabolomic analysis of Citrus limon response to graft inoculation by Candidatus Liberibacter asiaticus.</title>
        <authorList>
            <person name="Ramsey J."/>
            <person name="Chin E."/>
            <person name="Chavez J."/>
            <person name="Saha S."/>
            <person name="Mischuk D."/>
            <person name="Mahoney J."/>
            <person name="Mohr J."/>
            <person name="Robison F."/>
            <person name="Godfrey K."/>
            <person name="Levesque C."/>
            <person name="Foster L."/>
            <person name="Xu Y."/>
            <person name="Strickler S."/>
            <person name="Fernandez-Pozo N."/>
            <person name="Polek M.L."/>
            <person name="Giovannoni J."/>
            <person name="Mueller L.A."/>
            <person name="Slupsky C."/>
            <person name="Bruce J."/>
            <person name="Cilia M."/>
        </authorList>
    </citation>
    <scope>NUCLEOTIDE SEQUENCE</scope>
</reference>
<accession>A0A1S8ABY6</accession>
<protein>
    <submittedName>
        <fullName evidence="1">Uncharacterized protein</fullName>
    </submittedName>
</protein>
<proteinExistence type="predicted"/>
<sequence>MERSNENIAQLVQSMTKEIESESQKIVDQLERMGLPFHDRIELMKKFLNKPNSAEIFKTLSNDQDKMEFIMSIVRGGFHG</sequence>
<dbReference type="EMBL" id="GFAY01000813">
    <property type="protein sequence ID" value="JAV44837.1"/>
    <property type="molecule type" value="Transcribed_RNA"/>
</dbReference>
<name>A0A1S8ABY6_CITLI</name>
<evidence type="ECO:0000313" key="1">
    <source>
        <dbReference type="EMBL" id="JAV44837.1"/>
    </source>
</evidence>
<organism evidence="1">
    <name type="scientific">Citrus limon</name>
    <name type="common">Lemon</name>
    <name type="synonym">Citrus medica var. limon</name>
    <dbReference type="NCBI Taxonomy" id="2708"/>
    <lineage>
        <taxon>Eukaryota</taxon>
        <taxon>Viridiplantae</taxon>
        <taxon>Streptophyta</taxon>
        <taxon>Embryophyta</taxon>
        <taxon>Tracheophyta</taxon>
        <taxon>Spermatophyta</taxon>
        <taxon>Magnoliopsida</taxon>
        <taxon>eudicotyledons</taxon>
        <taxon>Gunneridae</taxon>
        <taxon>Pentapetalae</taxon>
        <taxon>rosids</taxon>
        <taxon>malvids</taxon>
        <taxon>Sapindales</taxon>
        <taxon>Rutaceae</taxon>
        <taxon>Aurantioideae</taxon>
        <taxon>Citrus</taxon>
    </lineage>
</organism>
<dbReference type="AlphaFoldDB" id="A0A1S8ABY6"/>